<reference evidence="1 2" key="1">
    <citation type="submission" date="2019-01" db="EMBL/GenBank/DDBJ databases">
        <authorList>
            <person name="Ferrante I. M."/>
        </authorList>
    </citation>
    <scope>NUCLEOTIDE SEQUENCE [LARGE SCALE GENOMIC DNA]</scope>
    <source>
        <strain evidence="1 2">B856</strain>
    </source>
</reference>
<proteinExistence type="predicted"/>
<dbReference type="AlphaFoldDB" id="A0A448YXM9"/>
<protein>
    <submittedName>
        <fullName evidence="1">Uncharacterized protein</fullName>
    </submittedName>
</protein>
<dbReference type="EMBL" id="CAACVS010000032">
    <property type="protein sequence ID" value="VEU34561.1"/>
    <property type="molecule type" value="Genomic_DNA"/>
</dbReference>
<dbReference type="Proteomes" id="UP000291116">
    <property type="component" value="Unassembled WGS sequence"/>
</dbReference>
<gene>
    <name evidence="1" type="ORF">PSNMU_V1.4_AUG-EV-PASAV3_0012700</name>
</gene>
<evidence type="ECO:0000313" key="1">
    <source>
        <dbReference type="EMBL" id="VEU34561.1"/>
    </source>
</evidence>
<name>A0A448YXM9_9STRA</name>
<keyword evidence="2" id="KW-1185">Reference proteome</keyword>
<sequence length="71" mass="8503">MYFPIQSLSTTRIRKAPGKDSGTTLQLKLEWIVKEIQFHHQSSSKYRPKITQFLRLRWTVTYLKICSDSWE</sequence>
<organism evidence="1 2">
    <name type="scientific">Pseudo-nitzschia multistriata</name>
    <dbReference type="NCBI Taxonomy" id="183589"/>
    <lineage>
        <taxon>Eukaryota</taxon>
        <taxon>Sar</taxon>
        <taxon>Stramenopiles</taxon>
        <taxon>Ochrophyta</taxon>
        <taxon>Bacillariophyta</taxon>
        <taxon>Bacillariophyceae</taxon>
        <taxon>Bacillariophycidae</taxon>
        <taxon>Bacillariales</taxon>
        <taxon>Bacillariaceae</taxon>
        <taxon>Pseudo-nitzschia</taxon>
    </lineage>
</organism>
<evidence type="ECO:0000313" key="2">
    <source>
        <dbReference type="Proteomes" id="UP000291116"/>
    </source>
</evidence>
<accession>A0A448YXM9</accession>